<evidence type="ECO:0000313" key="1">
    <source>
        <dbReference type="EMBL" id="EWM54082.1"/>
    </source>
</evidence>
<accession>W7V021</accession>
<dbReference type="Proteomes" id="UP000019365">
    <property type="component" value="Unassembled WGS sequence"/>
</dbReference>
<evidence type="ECO:0000313" key="2">
    <source>
        <dbReference type="Proteomes" id="UP000019365"/>
    </source>
</evidence>
<gene>
    <name evidence="1" type="ORF">RF007C_00635</name>
</gene>
<comment type="caution">
    <text evidence="1">The sequence shown here is derived from an EMBL/GenBank/DDBJ whole genome shotgun (WGS) entry which is preliminary data.</text>
</comment>
<proteinExistence type="predicted"/>
<dbReference type="AlphaFoldDB" id="W7V021"/>
<name>W7V021_RUMFL</name>
<keyword evidence="2" id="KW-1185">Reference proteome</keyword>
<sequence length="65" mass="7426">MMKIEQEQQEPDIVNVADSLLDGYTQTQFTITQLQPLQDNNYIFAIITSKLFPLPTGKSFSYNTP</sequence>
<protein>
    <submittedName>
        <fullName evidence="1">Uncharacterized protein</fullName>
    </submittedName>
</protein>
<organism evidence="1 2">
    <name type="scientific">Ruminococcus flavefaciens 007c</name>
    <dbReference type="NCBI Taxonomy" id="1341157"/>
    <lineage>
        <taxon>Bacteria</taxon>
        <taxon>Bacillati</taxon>
        <taxon>Bacillota</taxon>
        <taxon>Clostridia</taxon>
        <taxon>Eubacteriales</taxon>
        <taxon>Oscillospiraceae</taxon>
        <taxon>Ruminococcus</taxon>
    </lineage>
</organism>
<dbReference type="EMBL" id="ATAX01000020">
    <property type="protein sequence ID" value="EWM54082.1"/>
    <property type="molecule type" value="Genomic_DNA"/>
</dbReference>
<reference evidence="1 2" key="1">
    <citation type="journal article" date="2014" name="PLoS ONE">
        <title>Rumen cellulosomics: divergent fiber-degrading strategies revealed by comparative genome-wide analysis of six ruminococcal strains.</title>
        <authorList>
            <person name="Dassa B."/>
            <person name="Borovok I."/>
            <person name="Ruimy-Israeli V."/>
            <person name="Lamed R."/>
            <person name="Flint H.J."/>
            <person name="Duncan S.H."/>
            <person name="Henrissat B."/>
            <person name="Coutinho P."/>
            <person name="Morrison M."/>
            <person name="Mosoni P."/>
            <person name="Yeoman C.J."/>
            <person name="White B.A."/>
            <person name="Bayer E.A."/>
        </authorList>
    </citation>
    <scope>NUCLEOTIDE SEQUENCE [LARGE SCALE GENOMIC DNA]</scope>
    <source>
        <strain evidence="1 2">007c</strain>
    </source>
</reference>